<comment type="similarity">
    <text evidence="1">Belongs to the 'phage' integrase family.</text>
</comment>
<dbReference type="PROSITE" id="PS51898">
    <property type="entry name" value="TYR_RECOMBINASE"/>
    <property type="match status" value="1"/>
</dbReference>
<dbReference type="InterPro" id="IPR002104">
    <property type="entry name" value="Integrase_catalytic"/>
</dbReference>
<evidence type="ECO:0000313" key="6">
    <source>
        <dbReference type="Proteomes" id="UP001205035"/>
    </source>
</evidence>
<dbReference type="InterPro" id="IPR010998">
    <property type="entry name" value="Integrase_recombinase_N"/>
</dbReference>
<dbReference type="InterPro" id="IPR035386">
    <property type="entry name" value="Arm-DNA-bind_5"/>
</dbReference>
<dbReference type="Pfam" id="PF17293">
    <property type="entry name" value="Arm-DNA-bind_5"/>
    <property type="match status" value="1"/>
</dbReference>
<dbReference type="InterPro" id="IPR013762">
    <property type="entry name" value="Integrase-like_cat_sf"/>
</dbReference>
<evidence type="ECO:0000256" key="1">
    <source>
        <dbReference type="ARBA" id="ARBA00008857"/>
    </source>
</evidence>
<accession>A0AAJ1FP52</accession>
<dbReference type="GO" id="GO:0003677">
    <property type="term" value="F:DNA binding"/>
    <property type="evidence" value="ECO:0007669"/>
    <property type="project" value="UniProtKB-KW"/>
</dbReference>
<organism evidence="5 6">
    <name type="scientific">Alistipes onderdonkii</name>
    <dbReference type="NCBI Taxonomy" id="328813"/>
    <lineage>
        <taxon>Bacteria</taxon>
        <taxon>Pseudomonadati</taxon>
        <taxon>Bacteroidota</taxon>
        <taxon>Bacteroidia</taxon>
        <taxon>Bacteroidales</taxon>
        <taxon>Rikenellaceae</taxon>
        <taxon>Alistipes</taxon>
    </lineage>
</organism>
<dbReference type="Pfam" id="PF13102">
    <property type="entry name" value="Phage_int_SAM_5"/>
    <property type="match status" value="1"/>
</dbReference>
<gene>
    <name evidence="5" type="ORF">NE651_09920</name>
</gene>
<evidence type="ECO:0000313" key="5">
    <source>
        <dbReference type="EMBL" id="MCQ5083208.1"/>
    </source>
</evidence>
<protein>
    <submittedName>
        <fullName evidence="5">Site-specific integrase</fullName>
    </submittedName>
</protein>
<evidence type="ECO:0000259" key="4">
    <source>
        <dbReference type="PROSITE" id="PS51898"/>
    </source>
</evidence>
<dbReference type="GO" id="GO:0006310">
    <property type="term" value="P:DNA recombination"/>
    <property type="evidence" value="ECO:0007669"/>
    <property type="project" value="UniProtKB-KW"/>
</dbReference>
<dbReference type="AlphaFoldDB" id="A0AAJ1FP52"/>
<keyword evidence="3" id="KW-0233">DNA recombination</keyword>
<dbReference type="RefSeq" id="WP_256166369.1">
    <property type="nucleotide sequence ID" value="NZ_JANGBQ010000013.1"/>
</dbReference>
<dbReference type="Pfam" id="PF00589">
    <property type="entry name" value="Phage_integrase"/>
    <property type="match status" value="1"/>
</dbReference>
<dbReference type="SUPFAM" id="SSF56349">
    <property type="entry name" value="DNA breaking-rejoining enzymes"/>
    <property type="match status" value="1"/>
</dbReference>
<name>A0AAJ1FP52_9BACT</name>
<dbReference type="PANTHER" id="PTHR30349:SF64">
    <property type="entry name" value="PROPHAGE INTEGRASE INTD-RELATED"/>
    <property type="match status" value="1"/>
</dbReference>
<evidence type="ECO:0000256" key="3">
    <source>
        <dbReference type="ARBA" id="ARBA00023172"/>
    </source>
</evidence>
<dbReference type="CDD" id="cd01185">
    <property type="entry name" value="INTN1_C_like"/>
    <property type="match status" value="1"/>
</dbReference>
<dbReference type="Proteomes" id="UP001205035">
    <property type="component" value="Unassembled WGS sequence"/>
</dbReference>
<dbReference type="PANTHER" id="PTHR30349">
    <property type="entry name" value="PHAGE INTEGRASE-RELATED"/>
    <property type="match status" value="1"/>
</dbReference>
<dbReference type="InterPro" id="IPR050090">
    <property type="entry name" value="Tyrosine_recombinase_XerCD"/>
</dbReference>
<dbReference type="EMBL" id="JANGBQ010000013">
    <property type="protein sequence ID" value="MCQ5083208.1"/>
    <property type="molecule type" value="Genomic_DNA"/>
</dbReference>
<sequence>MRQETFTILFLMRKGRPKKNGLASVYARITTGSLRQEFYFHCEGKPELWNQKKERMMGTSRLAQKVNEMLDEFRVQILDIRSKLLAEGYAANAAQIKQRYLNPTCNTMMLIAGLTDYAKRRQSEVGVRITQRTADKYERLLRYLKQYLARRGKTEDIPVERMNYEFLDGFNLFLQTAHRCRHNGAVAVMDCLRNFVLYCLRNEWITKNPFRYYKLKEDEVQAKEHLTAHELELLNRKALDHRLARIRDVFVFCCLTGLAFADADHLRREHLSQDDEGRWWIHKPREKTSVMSRIPLLPATLEILRRYEHDEVCVARSRVLPTPSNQKMNAYLKEIAAVCGINKVLTTHCARHTFACMAVEYGMPIDVLAKILGHSNTNMTRHYAKFSETVIGREMETFGQKLTSAAAE</sequence>
<dbReference type="InterPro" id="IPR011010">
    <property type="entry name" value="DNA_brk_join_enz"/>
</dbReference>
<feature type="domain" description="Tyr recombinase" evidence="4">
    <location>
        <begin position="221"/>
        <end position="396"/>
    </location>
</feature>
<reference evidence="5" key="1">
    <citation type="submission" date="2022-06" db="EMBL/GenBank/DDBJ databases">
        <title>Isolation of gut microbiota from human fecal samples.</title>
        <authorList>
            <person name="Pamer E.G."/>
            <person name="Barat B."/>
            <person name="Waligurski E."/>
            <person name="Medina S."/>
            <person name="Paddock L."/>
            <person name="Mostad J."/>
        </authorList>
    </citation>
    <scope>NUCLEOTIDE SEQUENCE</scope>
    <source>
        <strain evidence="5">DFI.6.22</strain>
    </source>
</reference>
<comment type="caution">
    <text evidence="5">The sequence shown here is derived from an EMBL/GenBank/DDBJ whole genome shotgun (WGS) entry which is preliminary data.</text>
</comment>
<dbReference type="Gene3D" id="1.10.443.10">
    <property type="entry name" value="Intergrase catalytic core"/>
    <property type="match status" value="1"/>
</dbReference>
<evidence type="ECO:0000256" key="2">
    <source>
        <dbReference type="ARBA" id="ARBA00023125"/>
    </source>
</evidence>
<keyword evidence="2" id="KW-0238">DNA-binding</keyword>
<dbReference type="GO" id="GO:0015074">
    <property type="term" value="P:DNA integration"/>
    <property type="evidence" value="ECO:0007669"/>
    <property type="project" value="InterPro"/>
</dbReference>
<dbReference type="InterPro" id="IPR025269">
    <property type="entry name" value="SAM-like_dom"/>
</dbReference>
<dbReference type="Gene3D" id="1.10.150.130">
    <property type="match status" value="1"/>
</dbReference>
<proteinExistence type="inferred from homology"/>